<keyword evidence="3 5" id="KW-0378">Hydrolase</keyword>
<feature type="signal peptide" evidence="7">
    <location>
        <begin position="1"/>
        <end position="17"/>
    </location>
</feature>
<dbReference type="Pfam" id="PF00082">
    <property type="entry name" value="Peptidase_S8"/>
    <property type="match status" value="1"/>
</dbReference>
<feature type="active site" description="Charge relay system" evidence="5">
    <location>
        <position position="258"/>
    </location>
</feature>
<dbReference type="GO" id="GO:0006508">
    <property type="term" value="P:proteolysis"/>
    <property type="evidence" value="ECO:0007669"/>
    <property type="project" value="UniProtKB-KW"/>
</dbReference>
<feature type="region of interest" description="Disordered" evidence="6">
    <location>
        <begin position="45"/>
        <end position="72"/>
    </location>
</feature>
<dbReference type="PANTHER" id="PTHR43806">
    <property type="entry name" value="PEPTIDASE S8"/>
    <property type="match status" value="1"/>
</dbReference>
<comment type="similarity">
    <text evidence="1 5">Belongs to the peptidase S8 family.</text>
</comment>
<evidence type="ECO:0000256" key="7">
    <source>
        <dbReference type="SAM" id="SignalP"/>
    </source>
</evidence>
<proteinExistence type="inferred from homology"/>
<dbReference type="GO" id="GO:0004252">
    <property type="term" value="F:serine-type endopeptidase activity"/>
    <property type="evidence" value="ECO:0007669"/>
    <property type="project" value="UniProtKB-UniRule"/>
</dbReference>
<feature type="compositionally biased region" description="Low complexity" evidence="6">
    <location>
        <begin position="527"/>
        <end position="564"/>
    </location>
</feature>
<dbReference type="HOGENOM" id="CLU_427588_0_0_1"/>
<reference evidence="10" key="1">
    <citation type="journal article" date="2014" name="Genome Announc.">
        <title>Draft genome sequence of Colletotrichum sublineola, a destructive pathogen of cultivated sorghum.</title>
        <authorList>
            <person name="Baroncelli R."/>
            <person name="Sanz-Martin J.M."/>
            <person name="Rech G.E."/>
            <person name="Sukno S.A."/>
            <person name="Thon M.R."/>
        </authorList>
    </citation>
    <scope>NUCLEOTIDE SEQUENCE [LARGE SCALE GENOMIC DNA]</scope>
    <source>
        <strain evidence="10">TX430BB</strain>
    </source>
</reference>
<accession>A0A066XWS9</accession>
<dbReference type="InterPro" id="IPR036852">
    <property type="entry name" value="Peptidase_S8/S53_dom_sf"/>
</dbReference>
<evidence type="ECO:0000256" key="6">
    <source>
        <dbReference type="SAM" id="MobiDB-lite"/>
    </source>
</evidence>
<comment type="caution">
    <text evidence="9">The sequence shown here is derived from an EMBL/GenBank/DDBJ whole genome shotgun (WGS) entry which is preliminary data.</text>
</comment>
<dbReference type="InterPro" id="IPR000209">
    <property type="entry name" value="Peptidase_S8/S53_dom"/>
</dbReference>
<dbReference type="eggNOG" id="KOG1153">
    <property type="taxonomic scope" value="Eukaryota"/>
</dbReference>
<dbReference type="STRING" id="1173701.A0A066XWS9"/>
<evidence type="ECO:0000256" key="3">
    <source>
        <dbReference type="ARBA" id="ARBA00022801"/>
    </source>
</evidence>
<dbReference type="PRINTS" id="PR00723">
    <property type="entry name" value="SUBTILISIN"/>
</dbReference>
<dbReference type="InterPro" id="IPR015500">
    <property type="entry name" value="Peptidase_S8_subtilisin-rel"/>
</dbReference>
<dbReference type="PANTHER" id="PTHR43806:SF11">
    <property type="entry name" value="CEREVISIN-RELATED"/>
    <property type="match status" value="1"/>
</dbReference>
<keyword evidence="4 5" id="KW-0720">Serine protease</keyword>
<dbReference type="PROSITE" id="PS51892">
    <property type="entry name" value="SUBTILASE"/>
    <property type="match status" value="1"/>
</dbReference>
<evidence type="ECO:0000256" key="2">
    <source>
        <dbReference type="ARBA" id="ARBA00022670"/>
    </source>
</evidence>
<evidence type="ECO:0000256" key="4">
    <source>
        <dbReference type="ARBA" id="ARBA00022825"/>
    </source>
</evidence>
<feature type="region of interest" description="Disordered" evidence="6">
    <location>
        <begin position="527"/>
        <end position="566"/>
    </location>
</feature>
<evidence type="ECO:0000313" key="10">
    <source>
        <dbReference type="Proteomes" id="UP000027238"/>
    </source>
</evidence>
<dbReference type="AlphaFoldDB" id="A0A066XWS9"/>
<organism evidence="9 10">
    <name type="scientific">Colletotrichum sublineola</name>
    <name type="common">Sorghum anthracnose fungus</name>
    <dbReference type="NCBI Taxonomy" id="1173701"/>
    <lineage>
        <taxon>Eukaryota</taxon>
        <taxon>Fungi</taxon>
        <taxon>Dikarya</taxon>
        <taxon>Ascomycota</taxon>
        <taxon>Pezizomycotina</taxon>
        <taxon>Sordariomycetes</taxon>
        <taxon>Hypocreomycetidae</taxon>
        <taxon>Glomerellales</taxon>
        <taxon>Glomerellaceae</taxon>
        <taxon>Colletotrichum</taxon>
        <taxon>Colletotrichum graminicola species complex</taxon>
    </lineage>
</organism>
<evidence type="ECO:0000256" key="5">
    <source>
        <dbReference type="PROSITE-ProRule" id="PRU01240"/>
    </source>
</evidence>
<protein>
    <submittedName>
        <fullName evidence="9">Putative subtilase</fullName>
    </submittedName>
</protein>
<evidence type="ECO:0000259" key="8">
    <source>
        <dbReference type="Pfam" id="PF00082"/>
    </source>
</evidence>
<keyword evidence="2 5" id="KW-0645">Protease</keyword>
<dbReference type="OrthoDB" id="1896086at2759"/>
<evidence type="ECO:0000256" key="1">
    <source>
        <dbReference type="ARBA" id="ARBA00011073"/>
    </source>
</evidence>
<dbReference type="OMA" id="CCPDAND"/>
<feature type="compositionally biased region" description="Low complexity" evidence="6">
    <location>
        <begin position="54"/>
        <end position="69"/>
    </location>
</feature>
<evidence type="ECO:0000313" key="9">
    <source>
        <dbReference type="EMBL" id="KDN70435.1"/>
    </source>
</evidence>
<gene>
    <name evidence="9" type="ORF">CSUB01_08769</name>
</gene>
<feature type="chain" id="PRO_5001630877" evidence="7">
    <location>
        <begin position="18"/>
        <end position="640"/>
    </location>
</feature>
<dbReference type="Proteomes" id="UP000027238">
    <property type="component" value="Unassembled WGS sequence"/>
</dbReference>
<dbReference type="SUPFAM" id="SSF52743">
    <property type="entry name" value="Subtilisin-like"/>
    <property type="match status" value="1"/>
</dbReference>
<keyword evidence="7" id="KW-0732">Signal</keyword>
<keyword evidence="10" id="KW-1185">Reference proteome</keyword>
<sequence>MLPETLVYWLLLSLALAQENQPPANPVQTTLTTQSTARAVANQTETLPPSTQFTDDASPSPTAAATATPTSPPRQDKYIVWIKTDIAADPKKRADFEEYLTPFAQPGTLKNLAQEYASNDDIGIYVLFTTEDHAQAISQDPRVVAVDLDVPVVNDEPSSPVPAHQDSFQEETFGSTVVQSDSQYALNDLSLPQSENAKGFTCKNAPGYAFAKEAGEGVTVYVLDTGANPHHTEYVNAKGTKRWLFANEDKDEDDKGDHGSCLQSLVNGPNFGAAKAADIVVVKVGEDRDRSLENIIFGLVLIYRDVIKNKLQGKAVVTMALGTKAFSPGIPSLGIQPDFLLKDEAPAYKSALQFLIEEDVVVVAASGNGRQSHLGGDTITDYPALLGQGMDVITVGAVDVTGKRTDYSQGLPPELDTSAVGTTTCASNNGNTDVEKSGTSMSTALVSGMIAVLLSQEKYRERLQIPGKVAANVKQLVRELSYYRSGGDTSVAWNGEDVFTCQSGPGKLRARGVVCAINAIPTETPAATKPAVTPTITSAKPPATTSTTSSTTSSTTTTSSAAPVVPTPLPPAPVPCYNFNLNNYGYCCPDANDPNKNCKNNKGTCWLPFQGEGVGGGGDGLRQVPTGARCPPPPGAKDNW</sequence>
<feature type="active site" description="Charge relay system" evidence="5">
    <location>
        <position position="224"/>
    </location>
</feature>
<feature type="domain" description="Peptidase S8/S53" evidence="8">
    <location>
        <begin position="215"/>
        <end position="459"/>
    </location>
</feature>
<dbReference type="EMBL" id="JMSE01000346">
    <property type="protein sequence ID" value="KDN70435.1"/>
    <property type="molecule type" value="Genomic_DNA"/>
</dbReference>
<dbReference type="InterPro" id="IPR050131">
    <property type="entry name" value="Peptidase_S8_subtilisin-like"/>
</dbReference>
<name>A0A066XWS9_COLSU</name>
<dbReference type="Gene3D" id="3.40.50.200">
    <property type="entry name" value="Peptidase S8/S53 domain"/>
    <property type="match status" value="1"/>
</dbReference>
<feature type="active site" description="Charge relay system" evidence="5">
    <location>
        <position position="440"/>
    </location>
</feature>